<keyword evidence="2 4" id="KW-0560">Oxidoreductase</keyword>
<dbReference type="PROSITE" id="PS00061">
    <property type="entry name" value="ADH_SHORT"/>
    <property type="match status" value="1"/>
</dbReference>
<dbReference type="SMART" id="SM00822">
    <property type="entry name" value="PKS_KR"/>
    <property type="match status" value="1"/>
</dbReference>
<gene>
    <name evidence="4" type="primary">fabG_34</name>
    <name evidence="4" type="ORF">NCTC10742_05627</name>
</gene>
<evidence type="ECO:0000256" key="1">
    <source>
        <dbReference type="ARBA" id="ARBA00006484"/>
    </source>
</evidence>
<dbReference type="Pfam" id="PF13561">
    <property type="entry name" value="adh_short_C2"/>
    <property type="match status" value="1"/>
</dbReference>
<dbReference type="InterPro" id="IPR036291">
    <property type="entry name" value="NAD(P)-bd_dom_sf"/>
</dbReference>
<name>A0A378SWR8_9MYCO</name>
<comment type="similarity">
    <text evidence="1">Belongs to the short-chain dehydrogenases/reductases (SDR) family.</text>
</comment>
<dbReference type="FunFam" id="3.40.50.720:FF:000084">
    <property type="entry name" value="Short-chain dehydrogenase reductase"/>
    <property type="match status" value="1"/>
</dbReference>
<dbReference type="EC" id="1.1.1.100" evidence="4"/>
<dbReference type="NCBIfam" id="NF005095">
    <property type="entry name" value="PRK06523.1"/>
    <property type="match status" value="1"/>
</dbReference>
<accession>A0A378SWR8</accession>
<evidence type="ECO:0000259" key="3">
    <source>
        <dbReference type="SMART" id="SM00822"/>
    </source>
</evidence>
<protein>
    <submittedName>
        <fullName evidence="4">Short chain dehydrogenase</fullName>
        <ecNumber evidence="4">1.1.1.100</ecNumber>
    </submittedName>
</protein>
<reference evidence="4 5" key="1">
    <citation type="submission" date="2018-06" db="EMBL/GenBank/DDBJ databases">
        <authorList>
            <consortium name="Pathogen Informatics"/>
            <person name="Doyle S."/>
        </authorList>
    </citation>
    <scope>NUCLEOTIDE SEQUENCE [LARGE SCALE GENOMIC DNA]</scope>
    <source>
        <strain evidence="4 5">NCTC10742</strain>
    </source>
</reference>
<evidence type="ECO:0000313" key="5">
    <source>
        <dbReference type="Proteomes" id="UP000254291"/>
    </source>
</evidence>
<dbReference type="PANTHER" id="PTHR43639">
    <property type="entry name" value="OXIDOREDUCTASE, SHORT-CHAIN DEHYDROGENASE/REDUCTASE FAMILY (AFU_ORTHOLOGUE AFUA_5G02870)"/>
    <property type="match status" value="1"/>
</dbReference>
<dbReference type="EMBL" id="UGQM01000001">
    <property type="protein sequence ID" value="STZ46356.1"/>
    <property type="molecule type" value="Genomic_DNA"/>
</dbReference>
<proteinExistence type="inferred from homology"/>
<dbReference type="Gene3D" id="3.40.50.720">
    <property type="entry name" value="NAD(P)-binding Rossmann-like Domain"/>
    <property type="match status" value="1"/>
</dbReference>
<dbReference type="GO" id="GO:0004316">
    <property type="term" value="F:3-oxoacyl-[acyl-carrier-protein] reductase (NADPH) activity"/>
    <property type="evidence" value="ECO:0007669"/>
    <property type="project" value="UniProtKB-EC"/>
</dbReference>
<dbReference type="Proteomes" id="UP000254291">
    <property type="component" value="Unassembled WGS sequence"/>
</dbReference>
<dbReference type="SUPFAM" id="SSF51735">
    <property type="entry name" value="NAD(P)-binding Rossmann-fold domains"/>
    <property type="match status" value="1"/>
</dbReference>
<dbReference type="InterPro" id="IPR020904">
    <property type="entry name" value="Sc_DH/Rdtase_CS"/>
</dbReference>
<dbReference type="AlphaFoldDB" id="A0A378SWR8"/>
<dbReference type="InterPro" id="IPR057326">
    <property type="entry name" value="KR_dom"/>
</dbReference>
<dbReference type="PRINTS" id="PR00081">
    <property type="entry name" value="GDHRDH"/>
</dbReference>
<dbReference type="PRINTS" id="PR00080">
    <property type="entry name" value="SDRFAMILY"/>
</dbReference>
<sequence length="264" mass="26367">MSSTIVAPSVDATPIQDLAGKTAIITGGSKGIGAATVARFVRGGARVVTSGRSTPGPLPDGVEYVVADVATVDGVEHLARRAQQILGDIDIVVNNAGATTLSLGGVLGITDADWRKDLDINFLAAVRLNAALLPAMYTRGAGSIVNVSSTVILSPPAPMLHYATAKAALATYTTGLAAEAGPRGVRVNTVTPGNVTSPGADAIRQAIVDSGGADAPAAGGTPIPLGRKGEASDIAEAIAFLVSDRAAWITATNLVIDGGQIQAG</sequence>
<evidence type="ECO:0000256" key="2">
    <source>
        <dbReference type="ARBA" id="ARBA00023002"/>
    </source>
</evidence>
<dbReference type="InterPro" id="IPR002347">
    <property type="entry name" value="SDR_fam"/>
</dbReference>
<dbReference type="RefSeq" id="WP_011891845.1">
    <property type="nucleotide sequence ID" value="NZ_JACKST010000080.1"/>
</dbReference>
<organism evidence="4 5">
    <name type="scientific">Mycolicibacterium gilvum</name>
    <dbReference type="NCBI Taxonomy" id="1804"/>
    <lineage>
        <taxon>Bacteria</taxon>
        <taxon>Bacillati</taxon>
        <taxon>Actinomycetota</taxon>
        <taxon>Actinomycetes</taxon>
        <taxon>Mycobacteriales</taxon>
        <taxon>Mycobacteriaceae</taxon>
        <taxon>Mycolicibacterium</taxon>
    </lineage>
</organism>
<feature type="domain" description="Ketoreductase" evidence="3">
    <location>
        <begin position="21"/>
        <end position="201"/>
    </location>
</feature>
<evidence type="ECO:0000313" key="4">
    <source>
        <dbReference type="EMBL" id="STZ46356.1"/>
    </source>
</evidence>
<dbReference type="PANTHER" id="PTHR43639:SF1">
    <property type="entry name" value="SHORT-CHAIN DEHYDROGENASE_REDUCTASE FAMILY PROTEIN"/>
    <property type="match status" value="1"/>
</dbReference>